<reference evidence="2" key="1">
    <citation type="submission" date="2021-01" db="EMBL/GenBank/DDBJ databases">
        <authorList>
            <person name="Corre E."/>
            <person name="Pelletier E."/>
            <person name="Niang G."/>
            <person name="Scheremetjew M."/>
            <person name="Finn R."/>
            <person name="Kale V."/>
            <person name="Holt S."/>
            <person name="Cochrane G."/>
            <person name="Meng A."/>
            <person name="Brown T."/>
            <person name="Cohen L."/>
        </authorList>
    </citation>
    <scope>NUCLEOTIDE SEQUENCE</scope>
    <source>
        <strain evidence="2">UTEX LB 985</strain>
    </source>
</reference>
<proteinExistence type="predicted"/>
<feature type="compositionally biased region" description="Low complexity" evidence="1">
    <location>
        <begin position="294"/>
        <end position="312"/>
    </location>
</feature>
<feature type="compositionally biased region" description="Polar residues" evidence="1">
    <location>
        <begin position="177"/>
        <end position="186"/>
    </location>
</feature>
<protein>
    <submittedName>
        <fullName evidence="2">Uncharacterized protein</fullName>
    </submittedName>
</protein>
<feature type="compositionally biased region" description="Polar residues" evidence="1">
    <location>
        <begin position="40"/>
        <end position="57"/>
    </location>
</feature>
<evidence type="ECO:0000256" key="1">
    <source>
        <dbReference type="SAM" id="MobiDB-lite"/>
    </source>
</evidence>
<feature type="region of interest" description="Disordered" evidence="1">
    <location>
        <begin position="144"/>
        <end position="223"/>
    </location>
</feature>
<accession>A0A7S2MU34</accession>
<evidence type="ECO:0000313" key="2">
    <source>
        <dbReference type="EMBL" id="CAD9502618.1"/>
    </source>
</evidence>
<dbReference type="EMBL" id="HBGU01054109">
    <property type="protein sequence ID" value="CAD9502618.1"/>
    <property type="molecule type" value="Transcribed_RNA"/>
</dbReference>
<name>A0A7S2MU34_9EUKA</name>
<organism evidence="2">
    <name type="scientific">Haptolina brevifila</name>
    <dbReference type="NCBI Taxonomy" id="156173"/>
    <lineage>
        <taxon>Eukaryota</taxon>
        <taxon>Haptista</taxon>
        <taxon>Haptophyta</taxon>
        <taxon>Prymnesiophyceae</taxon>
        <taxon>Prymnesiales</taxon>
        <taxon>Prymnesiaceae</taxon>
        <taxon>Haptolina</taxon>
    </lineage>
</organism>
<feature type="compositionally biased region" description="Basic and acidic residues" evidence="1">
    <location>
        <begin position="280"/>
        <end position="291"/>
    </location>
</feature>
<sequence length="319" mass="34684">MDELSSMTECEAPVHPPPRSAFYMKIEAMQDAQAAKQGLDQPSLQEPSISPPDSSCQTTVSFRRSVVSADLGGPCAPTAGRATASDSLDEISSMTTSTIFDDDEASPSYFLHAGPLLAQHTASFPKHTVSFTPRLSHAELGSVPYSAQPTRRPSSPLNEISSLSEISSQSDAHYQRMPQSTLQASVPMQIMPPRPPQNRRQPAAASTSPSGPDALHVPLHVPPPLATLPTRRIKGRALPVWARFRNRQETIEEEERLPRGSQNRRGSHSWDWRRSTSLREGSRKSSRERPVRWSRSTSSGSSLGLSAAAISSPKEISSG</sequence>
<feature type="region of interest" description="Disordered" evidence="1">
    <location>
        <begin position="31"/>
        <end position="57"/>
    </location>
</feature>
<feature type="region of interest" description="Disordered" evidence="1">
    <location>
        <begin position="253"/>
        <end position="319"/>
    </location>
</feature>
<feature type="compositionally biased region" description="Low complexity" evidence="1">
    <location>
        <begin position="153"/>
        <end position="170"/>
    </location>
</feature>
<dbReference type="AlphaFoldDB" id="A0A7S2MU34"/>
<gene>
    <name evidence="2" type="ORF">CBRE1094_LOCUS29583</name>
</gene>